<feature type="transmembrane region" description="Helical" evidence="1">
    <location>
        <begin position="29"/>
        <end position="49"/>
    </location>
</feature>
<sequence length="116" mass="12657">MTIVMVVYVASVVGINLIDSENMSASARIALSLIPVLPAIAMVFVIIRYVRRIDEVQQRIITEACLVSLIIVGLACFTYGFVEGAVSLPEISLIWVFPSLIGTAGISLPFVRLRYV</sequence>
<keyword evidence="1" id="KW-0812">Transmembrane</keyword>
<feature type="transmembrane region" description="Helical" evidence="1">
    <location>
        <begin position="93"/>
        <end position="111"/>
    </location>
</feature>
<accession>A0A371R840</accession>
<keyword evidence="1" id="KW-0472">Membrane</keyword>
<gene>
    <name evidence="2" type="ORF">DX908_14955</name>
</gene>
<dbReference type="Proteomes" id="UP000264589">
    <property type="component" value="Unassembled WGS sequence"/>
</dbReference>
<organism evidence="2 3">
    <name type="scientific">Parvularcula marina</name>
    <dbReference type="NCBI Taxonomy" id="2292771"/>
    <lineage>
        <taxon>Bacteria</taxon>
        <taxon>Pseudomonadati</taxon>
        <taxon>Pseudomonadota</taxon>
        <taxon>Alphaproteobacteria</taxon>
        <taxon>Parvularculales</taxon>
        <taxon>Parvularculaceae</taxon>
        <taxon>Parvularcula</taxon>
    </lineage>
</organism>
<protein>
    <submittedName>
        <fullName evidence="2">Uncharacterized protein</fullName>
    </submittedName>
</protein>
<feature type="transmembrane region" description="Helical" evidence="1">
    <location>
        <begin position="61"/>
        <end position="81"/>
    </location>
</feature>
<dbReference type="EMBL" id="QUQO01000002">
    <property type="protein sequence ID" value="RFB01578.1"/>
    <property type="molecule type" value="Genomic_DNA"/>
</dbReference>
<keyword evidence="1" id="KW-1133">Transmembrane helix</keyword>
<name>A0A371R840_9PROT</name>
<keyword evidence="3" id="KW-1185">Reference proteome</keyword>
<comment type="caution">
    <text evidence="2">The sequence shown here is derived from an EMBL/GenBank/DDBJ whole genome shotgun (WGS) entry which is preliminary data.</text>
</comment>
<evidence type="ECO:0000256" key="1">
    <source>
        <dbReference type="SAM" id="Phobius"/>
    </source>
</evidence>
<reference evidence="2 3" key="1">
    <citation type="submission" date="2018-08" db="EMBL/GenBank/DDBJ databases">
        <title>Parvularcula sp. SM1705, isolated from surface water of the South Sea China.</title>
        <authorList>
            <person name="Sun L."/>
        </authorList>
    </citation>
    <scope>NUCLEOTIDE SEQUENCE [LARGE SCALE GENOMIC DNA]</scope>
    <source>
        <strain evidence="2 3">SM1705</strain>
    </source>
</reference>
<evidence type="ECO:0000313" key="3">
    <source>
        <dbReference type="Proteomes" id="UP000264589"/>
    </source>
</evidence>
<dbReference type="AlphaFoldDB" id="A0A371R840"/>
<proteinExistence type="predicted"/>
<dbReference type="InParanoid" id="A0A371R840"/>
<evidence type="ECO:0000313" key="2">
    <source>
        <dbReference type="EMBL" id="RFB01578.1"/>
    </source>
</evidence>